<protein>
    <submittedName>
        <fullName evidence="4">Hipothetical protein</fullName>
    </submittedName>
</protein>
<keyword evidence="2" id="KW-0687">Ribonucleoprotein</keyword>
<proteinExistence type="evidence at transcript level"/>
<evidence type="ECO:0000259" key="3">
    <source>
        <dbReference type="Pfam" id="PF01248"/>
    </source>
</evidence>
<accession>A0A069DP38</accession>
<dbReference type="GO" id="GO:1990904">
    <property type="term" value="C:ribonucleoprotein complex"/>
    <property type="evidence" value="ECO:0007669"/>
    <property type="project" value="UniProtKB-KW"/>
</dbReference>
<evidence type="ECO:0000256" key="1">
    <source>
        <dbReference type="ARBA" id="ARBA00007337"/>
    </source>
</evidence>
<dbReference type="PRINTS" id="PR00884">
    <property type="entry name" value="RIBOSOMALHS6"/>
</dbReference>
<reference evidence="4" key="1">
    <citation type="journal article" date="2015" name="J. Med. Entomol.">
        <title>A Deep Insight Into the Sialotranscriptome of the Chagas Disease Vector, Panstrongylus megistus (Hemiptera: Heteroptera).</title>
        <authorList>
            <person name="Ribeiro J.M."/>
            <person name="Schwarz A."/>
            <person name="Francischetti I.M."/>
        </authorList>
    </citation>
    <scope>NUCLEOTIDE SEQUENCE</scope>
    <source>
        <tissue evidence="4">Salivary glands</tissue>
    </source>
</reference>
<evidence type="ECO:0000313" key="4">
    <source>
        <dbReference type="EMBL" id="JAC85620.1"/>
    </source>
</evidence>
<comment type="similarity">
    <text evidence="1">Belongs to the eukaryotic ribosomal protein eL8 family.</text>
</comment>
<sequence>MTKDKKVHAPDISGVEESLLNATSENIQKSTISYEDRLNFVNEISQPMAGRKLTKKIYKLIKKASKNREYCKSGLKLVQSSIRKGATGLIILAGDVSPVDVMIHLPAVCEDKDIPYCYVPSKEDIGTAMGVTRGVISVLIIDNPEIQDNFAEVLNEIKALPIPF</sequence>
<dbReference type="EMBL" id="GBGD01003269">
    <property type="protein sequence ID" value="JAC85620.1"/>
    <property type="molecule type" value="mRNA"/>
</dbReference>
<dbReference type="SUPFAM" id="SSF55315">
    <property type="entry name" value="L30e-like"/>
    <property type="match status" value="1"/>
</dbReference>
<dbReference type="InterPro" id="IPR018492">
    <property type="entry name" value="Ribosomal_eL8/Nhp2"/>
</dbReference>
<dbReference type="GO" id="GO:0003723">
    <property type="term" value="F:RNA binding"/>
    <property type="evidence" value="ECO:0007669"/>
    <property type="project" value="InterPro"/>
</dbReference>
<feature type="domain" description="Ribosomal protein eL8/eL30/eS12/Gadd45" evidence="3">
    <location>
        <begin position="55"/>
        <end position="147"/>
    </location>
</feature>
<evidence type="ECO:0000256" key="2">
    <source>
        <dbReference type="ARBA" id="ARBA00023274"/>
    </source>
</evidence>
<dbReference type="Pfam" id="PF01248">
    <property type="entry name" value="Ribosomal_L7Ae"/>
    <property type="match status" value="1"/>
</dbReference>
<dbReference type="InterPro" id="IPR050257">
    <property type="entry name" value="eL8/uL1-like"/>
</dbReference>
<dbReference type="PANTHER" id="PTHR23105">
    <property type="entry name" value="RIBOSOMAL PROTEIN L7AE FAMILY MEMBER"/>
    <property type="match status" value="1"/>
</dbReference>
<dbReference type="AlphaFoldDB" id="A0A069DP38"/>
<name>A0A069DP38_9HEMI</name>
<dbReference type="PRINTS" id="PR00881">
    <property type="entry name" value="L7ARS6FAMILY"/>
</dbReference>
<organism evidence="4">
    <name type="scientific">Panstrongylus megistus</name>
    <dbReference type="NCBI Taxonomy" id="65343"/>
    <lineage>
        <taxon>Eukaryota</taxon>
        <taxon>Metazoa</taxon>
        <taxon>Ecdysozoa</taxon>
        <taxon>Arthropoda</taxon>
        <taxon>Hexapoda</taxon>
        <taxon>Insecta</taxon>
        <taxon>Pterygota</taxon>
        <taxon>Neoptera</taxon>
        <taxon>Paraneoptera</taxon>
        <taxon>Hemiptera</taxon>
        <taxon>Heteroptera</taxon>
        <taxon>Panheteroptera</taxon>
        <taxon>Cimicomorpha</taxon>
        <taxon>Reduviidae</taxon>
        <taxon>Triatominae</taxon>
        <taxon>Panstrongylus</taxon>
    </lineage>
</organism>
<dbReference type="Gene3D" id="3.30.1330.30">
    <property type="match status" value="1"/>
</dbReference>
<dbReference type="InterPro" id="IPR004038">
    <property type="entry name" value="Ribosomal_eL8/eL30/eS12/Gad45"/>
</dbReference>
<dbReference type="InterPro" id="IPR029064">
    <property type="entry name" value="Ribosomal_eL30-like_sf"/>
</dbReference>